<evidence type="ECO:0000256" key="1">
    <source>
        <dbReference type="ARBA" id="ARBA00022723"/>
    </source>
</evidence>
<dbReference type="GO" id="GO:0006265">
    <property type="term" value="P:DNA topological change"/>
    <property type="evidence" value="ECO:0007669"/>
    <property type="project" value="InterPro"/>
</dbReference>
<dbReference type="Gene3D" id="2.70.20.10">
    <property type="entry name" value="Topoisomerase I, domain 3"/>
    <property type="match status" value="1"/>
</dbReference>
<dbReference type="PANTHER" id="PTHR42785:SF1">
    <property type="entry name" value="DNA TOPOISOMERASE"/>
    <property type="match status" value="1"/>
</dbReference>
<keyword evidence="2" id="KW-0799">Topoisomerase</keyword>
<dbReference type="EMBL" id="LAZR01011826">
    <property type="protein sequence ID" value="KKM58317.1"/>
    <property type="molecule type" value="Genomic_DNA"/>
</dbReference>
<dbReference type="InterPro" id="IPR003602">
    <property type="entry name" value="Topo_IA_DNA-bd_dom"/>
</dbReference>
<dbReference type="Gene3D" id="1.10.460.10">
    <property type="entry name" value="Topoisomerase I, domain 2"/>
    <property type="match status" value="1"/>
</dbReference>
<dbReference type="InterPro" id="IPR013497">
    <property type="entry name" value="Topo_IA_cen"/>
</dbReference>
<dbReference type="InterPro" id="IPR013825">
    <property type="entry name" value="Topo_IA_cen_sub2"/>
</dbReference>
<evidence type="ECO:0000256" key="2">
    <source>
        <dbReference type="ARBA" id="ARBA00023029"/>
    </source>
</evidence>
<dbReference type="SUPFAM" id="SSF57783">
    <property type="entry name" value="Zinc beta-ribbon"/>
    <property type="match status" value="2"/>
</dbReference>
<keyword evidence="3" id="KW-0238">DNA-binding</keyword>
<proteinExistence type="predicted"/>
<sequence length="504" mass="57102">QPSAPFITSTLQQEASRRLGFSAKRTMVVAQQLYEGLALGSHGEVGLITYMRTDSTQVAEGARREAREYIDARFGKEFVPPSPRQYRKKVKGAQEAHEAIRPTSVKHEPEAIRRHLNNDQNRLYTLIWQRFVASQMADAQFDQTVAEIEAMPETDANGLLLRAANTQFRFAGYRQLYEEGKDNGEEEDEGKNPLPDLAVDDPLRLLNLLPEQHFTEPPPRYTEASLVRVLEEKGIGRPSTFAPTMATIQERGYVEKDGRYLRPTDLGFVVNDLLVEHFPDFVDEGFTVEMENELDEIANGERPWQPVVEQFYRPLERALEAAKDAAPQREVTDQKCDKCGKPMVVRWGRRGRFLACSGFPECRSSRPLEGEEEPQPEPTDEKCHECDAPMVIRSGRFGRFLACTRYPECKGRRPLLTKTGASCPRDGGDLVERRSRKGRTFYGCVNYPKCDFVVWNKPLATPCPQCKGLLTAERQHQEGKSKGRCSACDWRGEVEEKEPASTPA</sequence>
<dbReference type="SMART" id="SM00437">
    <property type="entry name" value="TOP1Ac"/>
    <property type="match status" value="1"/>
</dbReference>
<keyword evidence="1" id="KW-0479">Metal-binding</keyword>
<evidence type="ECO:0000256" key="5">
    <source>
        <dbReference type="SAM" id="MobiDB-lite"/>
    </source>
</evidence>
<feature type="non-terminal residue" evidence="7">
    <location>
        <position position="1"/>
    </location>
</feature>
<comment type="caution">
    <text evidence="7">The sequence shown here is derived from an EMBL/GenBank/DDBJ whole genome shotgun (WGS) entry which is preliminary data.</text>
</comment>
<dbReference type="Gene3D" id="1.10.290.10">
    <property type="entry name" value="Topoisomerase I, domain 4"/>
    <property type="match status" value="1"/>
</dbReference>
<name>A0A0F9IQP5_9ZZZZ</name>
<dbReference type="SUPFAM" id="SSF56712">
    <property type="entry name" value="Prokaryotic type I DNA topoisomerase"/>
    <property type="match status" value="1"/>
</dbReference>
<dbReference type="InterPro" id="IPR023405">
    <property type="entry name" value="Topo_IA_core_domain"/>
</dbReference>
<dbReference type="InterPro" id="IPR013498">
    <property type="entry name" value="Topo_IA_Znf"/>
</dbReference>
<dbReference type="InterPro" id="IPR013824">
    <property type="entry name" value="Topo_IA_cen_sub1"/>
</dbReference>
<protein>
    <recommendedName>
        <fullName evidence="6">Topo IA-type catalytic domain-containing protein</fullName>
    </recommendedName>
</protein>
<keyword evidence="4" id="KW-0413">Isomerase</keyword>
<reference evidence="7" key="1">
    <citation type="journal article" date="2015" name="Nature">
        <title>Complex archaea that bridge the gap between prokaryotes and eukaryotes.</title>
        <authorList>
            <person name="Spang A."/>
            <person name="Saw J.H."/>
            <person name="Jorgensen S.L."/>
            <person name="Zaremba-Niedzwiedzka K."/>
            <person name="Martijn J."/>
            <person name="Lind A.E."/>
            <person name="van Eijk R."/>
            <person name="Schleper C."/>
            <person name="Guy L."/>
            <person name="Ettema T.J."/>
        </authorList>
    </citation>
    <scope>NUCLEOTIDE SEQUENCE</scope>
</reference>
<dbReference type="InterPro" id="IPR005733">
    <property type="entry name" value="TopoI_bac-type"/>
</dbReference>
<feature type="region of interest" description="Disordered" evidence="5">
    <location>
        <begin position="364"/>
        <end position="383"/>
    </location>
</feature>
<dbReference type="GO" id="GO:0046872">
    <property type="term" value="F:metal ion binding"/>
    <property type="evidence" value="ECO:0007669"/>
    <property type="project" value="UniProtKB-KW"/>
</dbReference>
<dbReference type="GO" id="GO:0003677">
    <property type="term" value="F:DNA binding"/>
    <property type="evidence" value="ECO:0007669"/>
    <property type="project" value="UniProtKB-KW"/>
</dbReference>
<dbReference type="CDD" id="cd00186">
    <property type="entry name" value="TOP1Ac"/>
    <property type="match status" value="1"/>
</dbReference>
<dbReference type="GO" id="GO:0003917">
    <property type="term" value="F:DNA topoisomerase type I (single strand cut, ATP-independent) activity"/>
    <property type="evidence" value="ECO:0007669"/>
    <property type="project" value="InterPro"/>
</dbReference>
<dbReference type="Gene3D" id="3.30.65.10">
    <property type="entry name" value="Bacterial Topoisomerase I, domain 1"/>
    <property type="match status" value="3"/>
</dbReference>
<gene>
    <name evidence="7" type="ORF">LCGC14_1549560</name>
</gene>
<dbReference type="InterPro" id="IPR023406">
    <property type="entry name" value="Topo_IA_AS"/>
</dbReference>
<accession>A0A0F9IQP5</accession>
<dbReference type="NCBIfam" id="TIGR01051">
    <property type="entry name" value="topA_bact"/>
    <property type="match status" value="1"/>
</dbReference>
<dbReference type="Pfam" id="PF01396">
    <property type="entry name" value="Zn_ribbon_Top1"/>
    <property type="match status" value="3"/>
</dbReference>
<dbReference type="PANTHER" id="PTHR42785">
    <property type="entry name" value="DNA TOPOISOMERASE, TYPE IA, CORE"/>
    <property type="match status" value="1"/>
</dbReference>
<dbReference type="Pfam" id="PF01131">
    <property type="entry name" value="Topoisom_bac"/>
    <property type="match status" value="1"/>
</dbReference>
<evidence type="ECO:0000313" key="7">
    <source>
        <dbReference type="EMBL" id="KKM58317.1"/>
    </source>
</evidence>
<dbReference type="GO" id="GO:0005694">
    <property type="term" value="C:chromosome"/>
    <property type="evidence" value="ECO:0007669"/>
    <property type="project" value="InterPro"/>
</dbReference>
<organism evidence="7">
    <name type="scientific">marine sediment metagenome</name>
    <dbReference type="NCBI Taxonomy" id="412755"/>
    <lineage>
        <taxon>unclassified sequences</taxon>
        <taxon>metagenomes</taxon>
        <taxon>ecological metagenomes</taxon>
    </lineage>
</organism>
<evidence type="ECO:0000256" key="3">
    <source>
        <dbReference type="ARBA" id="ARBA00023125"/>
    </source>
</evidence>
<feature type="domain" description="Topo IA-type catalytic" evidence="6">
    <location>
        <begin position="1"/>
        <end position="319"/>
    </location>
</feature>
<dbReference type="AlphaFoldDB" id="A0A0F9IQP5"/>
<evidence type="ECO:0000256" key="4">
    <source>
        <dbReference type="ARBA" id="ARBA00023235"/>
    </source>
</evidence>
<dbReference type="PROSITE" id="PS52039">
    <property type="entry name" value="TOPO_IA_2"/>
    <property type="match status" value="1"/>
</dbReference>
<dbReference type="InterPro" id="IPR013826">
    <property type="entry name" value="Topo_IA_cen_sub3"/>
</dbReference>
<dbReference type="PRINTS" id="PR00417">
    <property type="entry name" value="PRTPISMRASEI"/>
</dbReference>
<evidence type="ECO:0000259" key="6">
    <source>
        <dbReference type="PROSITE" id="PS52039"/>
    </source>
</evidence>
<dbReference type="PROSITE" id="PS00396">
    <property type="entry name" value="TOPO_IA_1"/>
    <property type="match status" value="1"/>
</dbReference>
<dbReference type="InterPro" id="IPR000380">
    <property type="entry name" value="Topo_IA"/>
</dbReference>